<dbReference type="OrthoDB" id="10069709at2759"/>
<evidence type="ECO:0000256" key="3">
    <source>
        <dbReference type="ARBA" id="ARBA00023242"/>
    </source>
</evidence>
<dbReference type="SUPFAM" id="SSF46785">
    <property type="entry name" value="Winged helix' DNA-binding domain"/>
    <property type="match status" value="1"/>
</dbReference>
<sequence>MENPIWTAEYQQSVPTDLETTDSHLNNGTRENGEDGECFNTEKEDVKDLIKNEFEKDPELITISDQAKQIISSILEQMKCLSRVEKYLLFLKLSAEVTSTVDPFRQPLNPLGSRSEITKTISWIKTHLEEDPDTSLPKQEVYTEYNDYCGRNSIKPLSQADFGKVMKQVYPAVRARRLGTRGNSRYCYSGLRRCAQLKPPALPDLGDKPMSTEVPFTQANLASVAWLIVKEWSEQLLSQQFSTIQNLAYHLILHHSIGKGSEAASKISSAGKALQKAEECSEKLPSKHRELQLQLQRKIQQKSEGKEKRKRTQSPKTEHKPNPKKSRSQSVPAPIAISILSPTSTTTSDGANLNLNSNASRGECGSSTASSSTSTSPTQAKPICDKTLDFTQLPVLPDFNSFQKPAADGVGGTAEQEQGMMVCNKIPVTRIQPVPPVLLRKETKYKTLRSRLHQCDIVSYNPQSLPAMQLPVQIEDNRSQNVQDIARIKRRNSDDECDVPDFPLTRERLNSVSNVPKDSMDEYLGKNNSQHEEELSKYFNNNIALETEDTTKLSTLRQLLVQNIDKGVPANFVNRLMEAKLSNNLHQLPVQNDYNFINQTPSQGLVTSSSTNIKRRVSFETPHSEDSIPASPNTRRKHFSFTPISPGPQSPSHSKCSSTSASPFVSPRNTPVPRNKPILKSDAKKPAKIKREIDLTVEINKNQFPMSAPVSPMTSNKSVLHELLNSSMKVTYNPSYSTRNLPVRADANFANSNFDGNLEGFRSRSVPLRDMIAPLQHNEFSEIDPIHESDNEKVKQILKSLEPVDELPSNNAQPRELGFNFFNNNIDNGEFSQAVPSRSVPNTPLHFAGPPKGPYSNSRSYPSTPLNSSQTFTYNNGTGDCRDCLLNGQPVLDGLDLNFEMNGDDSTGIGHDKVFSIDDDFDVVASDIDSGLIDSNFMRNIE</sequence>
<keyword evidence="8" id="KW-1185">Reference proteome</keyword>
<dbReference type="InterPro" id="IPR039779">
    <property type="entry name" value="RFX-like"/>
</dbReference>
<protein>
    <recommendedName>
        <fullName evidence="6">RFX-type winged-helix domain-containing protein</fullName>
    </recommendedName>
</protein>
<evidence type="ECO:0000259" key="6">
    <source>
        <dbReference type="PROSITE" id="PS51526"/>
    </source>
</evidence>
<evidence type="ECO:0000256" key="1">
    <source>
        <dbReference type="ARBA" id="ARBA00004123"/>
    </source>
</evidence>
<organism evidence="7 8">
    <name type="scientific">Phyllotreta striolata</name>
    <name type="common">Striped flea beetle</name>
    <name type="synonym">Crioceris striolata</name>
    <dbReference type="NCBI Taxonomy" id="444603"/>
    <lineage>
        <taxon>Eukaryota</taxon>
        <taxon>Metazoa</taxon>
        <taxon>Ecdysozoa</taxon>
        <taxon>Arthropoda</taxon>
        <taxon>Hexapoda</taxon>
        <taxon>Insecta</taxon>
        <taxon>Pterygota</taxon>
        <taxon>Neoptera</taxon>
        <taxon>Endopterygota</taxon>
        <taxon>Coleoptera</taxon>
        <taxon>Polyphaga</taxon>
        <taxon>Cucujiformia</taxon>
        <taxon>Chrysomeloidea</taxon>
        <taxon>Chrysomelidae</taxon>
        <taxon>Galerucinae</taxon>
        <taxon>Alticini</taxon>
        <taxon>Phyllotreta</taxon>
    </lineage>
</organism>
<dbReference type="PANTHER" id="PTHR12619:SF21">
    <property type="entry name" value="RFX-TYPE WINGED-HELIX DOMAIN-CONTAINING PROTEIN"/>
    <property type="match status" value="1"/>
</dbReference>
<dbReference type="InterPro" id="IPR003150">
    <property type="entry name" value="DNA-bd_RFX"/>
</dbReference>
<feature type="domain" description="RFX-type winged-helix" evidence="6">
    <location>
        <begin position="120"/>
        <end position="195"/>
    </location>
</feature>
<dbReference type="PANTHER" id="PTHR12619">
    <property type="entry name" value="RFX TRANSCRIPTION FACTOR FAMILY"/>
    <property type="match status" value="1"/>
</dbReference>
<evidence type="ECO:0000313" key="8">
    <source>
        <dbReference type="Proteomes" id="UP001153712"/>
    </source>
</evidence>
<gene>
    <name evidence="7" type="ORF">PHYEVI_LOCUS6040</name>
</gene>
<dbReference type="Gene3D" id="1.10.10.10">
    <property type="entry name" value="Winged helix-like DNA-binding domain superfamily/Winged helix DNA-binding domain"/>
    <property type="match status" value="1"/>
</dbReference>
<feature type="region of interest" description="Disordered" evidence="5">
    <location>
        <begin position="1"/>
        <end position="38"/>
    </location>
</feature>
<comment type="similarity">
    <text evidence="4">Belongs to the RFX family.</text>
</comment>
<dbReference type="Pfam" id="PF02257">
    <property type="entry name" value="RFX_DNA_binding"/>
    <property type="match status" value="1"/>
</dbReference>
<dbReference type="FunFam" id="1.10.10.10:FF:000128">
    <property type="entry name" value="DNA-binding protein RFX5 isoform X1"/>
    <property type="match status" value="1"/>
</dbReference>
<reference evidence="7" key="1">
    <citation type="submission" date="2022-01" db="EMBL/GenBank/DDBJ databases">
        <authorList>
            <person name="King R."/>
        </authorList>
    </citation>
    <scope>NUCLEOTIDE SEQUENCE</scope>
</reference>
<keyword evidence="2" id="KW-0238">DNA-binding</keyword>
<feature type="region of interest" description="Disordered" evidence="5">
    <location>
        <begin position="297"/>
        <end position="380"/>
    </location>
</feature>
<dbReference type="GO" id="GO:0000981">
    <property type="term" value="F:DNA-binding transcription factor activity, RNA polymerase II-specific"/>
    <property type="evidence" value="ECO:0007669"/>
    <property type="project" value="TreeGrafter"/>
</dbReference>
<feature type="compositionally biased region" description="Polar residues" evidence="5">
    <location>
        <begin position="349"/>
        <end position="360"/>
    </location>
</feature>
<dbReference type="EMBL" id="OU900096">
    <property type="protein sequence ID" value="CAG9859671.1"/>
    <property type="molecule type" value="Genomic_DNA"/>
</dbReference>
<comment type="subcellular location">
    <subcellularLocation>
        <location evidence="1">Nucleus</location>
    </subcellularLocation>
</comment>
<evidence type="ECO:0000256" key="4">
    <source>
        <dbReference type="ARBA" id="ARBA00061114"/>
    </source>
</evidence>
<dbReference type="InterPro" id="IPR036390">
    <property type="entry name" value="WH_DNA-bd_sf"/>
</dbReference>
<dbReference type="GO" id="GO:0000978">
    <property type="term" value="F:RNA polymerase II cis-regulatory region sequence-specific DNA binding"/>
    <property type="evidence" value="ECO:0007669"/>
    <property type="project" value="TreeGrafter"/>
</dbReference>
<dbReference type="InterPro" id="IPR036388">
    <property type="entry name" value="WH-like_DNA-bd_sf"/>
</dbReference>
<evidence type="ECO:0000256" key="5">
    <source>
        <dbReference type="SAM" id="MobiDB-lite"/>
    </source>
</evidence>
<dbReference type="GO" id="GO:0005634">
    <property type="term" value="C:nucleus"/>
    <property type="evidence" value="ECO:0007669"/>
    <property type="project" value="UniProtKB-SubCell"/>
</dbReference>
<dbReference type="AlphaFoldDB" id="A0A9N9TJ82"/>
<evidence type="ECO:0000256" key="2">
    <source>
        <dbReference type="ARBA" id="ARBA00023125"/>
    </source>
</evidence>
<keyword evidence="3" id="KW-0539">Nucleus</keyword>
<feature type="compositionally biased region" description="Low complexity" evidence="5">
    <location>
        <begin position="332"/>
        <end position="348"/>
    </location>
</feature>
<accession>A0A9N9TJ82</accession>
<name>A0A9N9TJ82_PHYSR</name>
<proteinExistence type="inferred from homology"/>
<feature type="compositionally biased region" description="Low complexity" evidence="5">
    <location>
        <begin position="366"/>
        <end position="378"/>
    </location>
</feature>
<evidence type="ECO:0000313" key="7">
    <source>
        <dbReference type="EMBL" id="CAG9859671.1"/>
    </source>
</evidence>
<dbReference type="PROSITE" id="PS51526">
    <property type="entry name" value="RFX_DBD"/>
    <property type="match status" value="1"/>
</dbReference>
<dbReference type="Proteomes" id="UP001153712">
    <property type="component" value="Chromosome 3"/>
</dbReference>
<feature type="region of interest" description="Disordered" evidence="5">
    <location>
        <begin position="618"/>
        <end position="687"/>
    </location>
</feature>
<feature type="compositionally biased region" description="Polar residues" evidence="5">
    <location>
        <begin position="650"/>
        <end position="669"/>
    </location>
</feature>